<evidence type="ECO:0000256" key="1">
    <source>
        <dbReference type="ARBA" id="ARBA00004651"/>
    </source>
</evidence>
<keyword evidence="6 9" id="KW-0812">Transmembrane</keyword>
<accession>A0A3D8ME17</accession>
<dbReference type="EMBL" id="QRHA01000001">
    <property type="protein sequence ID" value="RDV28982.1"/>
    <property type="molecule type" value="Genomic_DNA"/>
</dbReference>
<feature type="transmembrane region" description="Helical" evidence="9">
    <location>
        <begin position="246"/>
        <end position="266"/>
    </location>
</feature>
<feature type="transmembrane region" description="Helical" evidence="9">
    <location>
        <begin position="91"/>
        <end position="109"/>
    </location>
</feature>
<comment type="caution">
    <text evidence="10">The sequence shown here is derived from an EMBL/GenBank/DDBJ whole genome shotgun (WGS) entry which is preliminary data.</text>
</comment>
<dbReference type="AlphaFoldDB" id="A0A3D8ME17"/>
<proteinExistence type="inferred from homology"/>
<dbReference type="OrthoDB" id="5586491at2"/>
<feature type="transmembrane region" description="Helical" evidence="9">
    <location>
        <begin position="166"/>
        <end position="186"/>
    </location>
</feature>
<evidence type="ECO:0000256" key="7">
    <source>
        <dbReference type="ARBA" id="ARBA00022989"/>
    </source>
</evidence>
<dbReference type="RefSeq" id="WP_115591273.1">
    <property type="nucleotide sequence ID" value="NZ_QRHA01000001.1"/>
</dbReference>
<keyword evidence="7 9" id="KW-1133">Transmembrane helix</keyword>
<evidence type="ECO:0000256" key="2">
    <source>
        <dbReference type="ARBA" id="ARBA00004953"/>
    </source>
</evidence>
<keyword evidence="5" id="KW-0169">Cobalamin biosynthesis</keyword>
<feature type="transmembrane region" description="Helical" evidence="9">
    <location>
        <begin position="62"/>
        <end position="84"/>
    </location>
</feature>
<name>A0A3D8ME17_9ALTE</name>
<dbReference type="GO" id="GO:0009236">
    <property type="term" value="P:cobalamin biosynthetic process"/>
    <property type="evidence" value="ECO:0007669"/>
    <property type="project" value="UniProtKB-UniPathway"/>
</dbReference>
<dbReference type="GO" id="GO:0005886">
    <property type="term" value="C:plasma membrane"/>
    <property type="evidence" value="ECO:0007669"/>
    <property type="project" value="UniProtKB-SubCell"/>
</dbReference>
<dbReference type="GO" id="GO:0048472">
    <property type="term" value="F:threonine-phosphate decarboxylase activity"/>
    <property type="evidence" value="ECO:0007669"/>
    <property type="project" value="InterPro"/>
</dbReference>
<comment type="similarity">
    <text evidence="3">Belongs to the CobD/CbiB family.</text>
</comment>
<reference evidence="11" key="1">
    <citation type="submission" date="2018-08" db="EMBL/GenBank/DDBJ databases">
        <authorList>
            <person name="Zhang J."/>
            <person name="Du Z.-J."/>
        </authorList>
    </citation>
    <scope>NUCLEOTIDE SEQUENCE [LARGE SCALE GENOMIC DNA]</scope>
    <source>
        <strain evidence="11">KCTC 52655</strain>
    </source>
</reference>
<dbReference type="PANTHER" id="PTHR34308">
    <property type="entry name" value="COBALAMIN BIOSYNTHESIS PROTEIN CBIB"/>
    <property type="match status" value="1"/>
</dbReference>
<evidence type="ECO:0000256" key="3">
    <source>
        <dbReference type="ARBA" id="ARBA00006263"/>
    </source>
</evidence>
<feature type="transmembrane region" description="Helical" evidence="9">
    <location>
        <begin position="293"/>
        <end position="311"/>
    </location>
</feature>
<dbReference type="Pfam" id="PF03186">
    <property type="entry name" value="CobD_Cbib"/>
    <property type="match status" value="1"/>
</dbReference>
<sequence>MNEAVLSHPTLQTLLVLWVAVLLDALWRWPAASHPLTLLRYLAEKLAQKVLPAHGEPARQHLISGSLAAAILTLPAAGLLSFLLGIAEYPWFFEAVLLFALLDFGPVRWRYQQVLLALGQNKKVLARNQVSQLVMRDCEPLSEIGVAKAAMESLILRFCFQYSSVLLWYVIVGPIGALMYRMLLTLSWQWNRRRSGFAGFATPSRSLARLMGGIPVVITAVIMMMVTHPVHALRALRQSLPSDGTARLLALFGGGQGIQLGGPVMYAGKKIRYPRVGGQREVRYSDLSYTRRAVWRAAVLLIALISLALLAKWQLTPHLVQVIE</sequence>
<keyword evidence="11" id="KW-1185">Reference proteome</keyword>
<evidence type="ECO:0000313" key="11">
    <source>
        <dbReference type="Proteomes" id="UP000256561"/>
    </source>
</evidence>
<comment type="subcellular location">
    <subcellularLocation>
        <location evidence="1">Cell membrane</location>
        <topology evidence="1">Multi-pass membrane protein</topology>
    </subcellularLocation>
</comment>
<evidence type="ECO:0000313" key="10">
    <source>
        <dbReference type="EMBL" id="RDV28982.1"/>
    </source>
</evidence>
<feature type="transmembrane region" description="Helical" evidence="9">
    <location>
        <begin position="12"/>
        <end position="29"/>
    </location>
</feature>
<evidence type="ECO:0000256" key="6">
    <source>
        <dbReference type="ARBA" id="ARBA00022692"/>
    </source>
</evidence>
<protein>
    <submittedName>
        <fullName evidence="10">Adenosylcobinamide-phosphate synthase</fullName>
    </submittedName>
</protein>
<evidence type="ECO:0000256" key="5">
    <source>
        <dbReference type="ARBA" id="ARBA00022573"/>
    </source>
</evidence>
<feature type="transmembrane region" description="Helical" evidence="9">
    <location>
        <begin position="207"/>
        <end position="226"/>
    </location>
</feature>
<keyword evidence="8 9" id="KW-0472">Membrane</keyword>
<dbReference type="InterPro" id="IPR004485">
    <property type="entry name" value="Cobalamin_biosynth_CobD/CbiB"/>
</dbReference>
<evidence type="ECO:0000256" key="9">
    <source>
        <dbReference type="SAM" id="Phobius"/>
    </source>
</evidence>
<dbReference type="PANTHER" id="PTHR34308:SF1">
    <property type="entry name" value="COBALAMIN BIOSYNTHESIS PROTEIN CBIB"/>
    <property type="match status" value="1"/>
</dbReference>
<dbReference type="UniPathway" id="UPA00148"/>
<organism evidence="10 11">
    <name type="scientific">Alteromonas aestuariivivens</name>
    <dbReference type="NCBI Taxonomy" id="1938339"/>
    <lineage>
        <taxon>Bacteria</taxon>
        <taxon>Pseudomonadati</taxon>
        <taxon>Pseudomonadota</taxon>
        <taxon>Gammaproteobacteria</taxon>
        <taxon>Alteromonadales</taxon>
        <taxon>Alteromonadaceae</taxon>
        <taxon>Alteromonas/Salinimonas group</taxon>
        <taxon>Alteromonas</taxon>
    </lineage>
</organism>
<gene>
    <name evidence="10" type="ORF">DXV75_00495</name>
</gene>
<dbReference type="Proteomes" id="UP000256561">
    <property type="component" value="Unassembled WGS sequence"/>
</dbReference>
<keyword evidence="4" id="KW-1003">Cell membrane</keyword>
<comment type="pathway">
    <text evidence="2">Cofactor biosynthesis; adenosylcobalamin biosynthesis.</text>
</comment>
<evidence type="ECO:0000256" key="4">
    <source>
        <dbReference type="ARBA" id="ARBA00022475"/>
    </source>
</evidence>
<evidence type="ECO:0000256" key="8">
    <source>
        <dbReference type="ARBA" id="ARBA00023136"/>
    </source>
</evidence>